<feature type="transmembrane region" description="Helical" evidence="11">
    <location>
        <begin position="268"/>
        <end position="292"/>
    </location>
</feature>
<evidence type="ECO:0000256" key="4">
    <source>
        <dbReference type="ARBA" id="ARBA00022475"/>
    </source>
</evidence>
<evidence type="ECO:0000256" key="2">
    <source>
        <dbReference type="ARBA" id="ARBA00006434"/>
    </source>
</evidence>
<evidence type="ECO:0000256" key="6">
    <source>
        <dbReference type="ARBA" id="ARBA00022989"/>
    </source>
</evidence>
<evidence type="ECO:0000256" key="3">
    <source>
        <dbReference type="ARBA" id="ARBA00022448"/>
    </source>
</evidence>
<keyword evidence="3" id="KW-0813">Transport</keyword>
<feature type="transmembrane region" description="Helical" evidence="11">
    <location>
        <begin position="229"/>
        <end position="247"/>
    </location>
</feature>
<protein>
    <recommendedName>
        <fullName evidence="13">Sodium:solute symporter</fullName>
    </recommendedName>
</protein>
<organism evidence="12">
    <name type="scientific">marine sediment metagenome</name>
    <dbReference type="NCBI Taxonomy" id="412755"/>
    <lineage>
        <taxon>unclassified sequences</taxon>
        <taxon>metagenomes</taxon>
        <taxon>ecological metagenomes</taxon>
    </lineage>
</organism>
<feature type="non-terminal residue" evidence="12">
    <location>
        <position position="329"/>
    </location>
</feature>
<dbReference type="Pfam" id="PF00474">
    <property type="entry name" value="SSF"/>
    <property type="match status" value="1"/>
</dbReference>
<dbReference type="GO" id="GO:0005886">
    <property type="term" value="C:plasma membrane"/>
    <property type="evidence" value="ECO:0007669"/>
    <property type="project" value="UniProtKB-SubCell"/>
</dbReference>
<dbReference type="PROSITE" id="PS50283">
    <property type="entry name" value="NA_SOLUT_SYMP_3"/>
    <property type="match status" value="1"/>
</dbReference>
<evidence type="ECO:0000256" key="7">
    <source>
        <dbReference type="ARBA" id="ARBA00023053"/>
    </source>
</evidence>
<reference evidence="12" key="1">
    <citation type="journal article" date="2015" name="Nature">
        <title>Complex archaea that bridge the gap between prokaryotes and eukaryotes.</title>
        <authorList>
            <person name="Spang A."/>
            <person name="Saw J.H."/>
            <person name="Jorgensen S.L."/>
            <person name="Zaremba-Niedzwiedzka K."/>
            <person name="Martijn J."/>
            <person name="Lind A.E."/>
            <person name="van Eijk R."/>
            <person name="Schleper C."/>
            <person name="Guy L."/>
            <person name="Ettema T.J."/>
        </authorList>
    </citation>
    <scope>NUCLEOTIDE SEQUENCE</scope>
</reference>
<comment type="similarity">
    <text evidence="2">Belongs to the sodium:solute symporter (SSF) (TC 2.A.21) family.</text>
</comment>
<proteinExistence type="inferred from homology"/>
<keyword evidence="9 11" id="KW-0472">Membrane</keyword>
<dbReference type="Gene3D" id="1.20.1730.10">
    <property type="entry name" value="Sodium/glucose cotransporter"/>
    <property type="match status" value="1"/>
</dbReference>
<comment type="subcellular location">
    <subcellularLocation>
        <location evidence="1">Cell membrane</location>
        <topology evidence="1">Multi-pass membrane protein</topology>
    </subcellularLocation>
</comment>
<feature type="transmembrane region" description="Helical" evidence="11">
    <location>
        <begin position="145"/>
        <end position="166"/>
    </location>
</feature>
<evidence type="ECO:0008006" key="13">
    <source>
        <dbReference type="Google" id="ProtNLM"/>
    </source>
</evidence>
<feature type="transmembrane region" description="Helical" evidence="11">
    <location>
        <begin position="178"/>
        <end position="197"/>
    </location>
</feature>
<feature type="transmembrane region" description="Helical" evidence="11">
    <location>
        <begin position="74"/>
        <end position="92"/>
    </location>
</feature>
<dbReference type="InterPro" id="IPR051163">
    <property type="entry name" value="Sodium:Solute_Symporter_SSF"/>
</dbReference>
<dbReference type="PANTHER" id="PTHR42985:SF32">
    <property type="entry name" value="SODIUM IODIDE SYMPORTER"/>
    <property type="match status" value="1"/>
</dbReference>
<evidence type="ECO:0000256" key="5">
    <source>
        <dbReference type="ARBA" id="ARBA00022692"/>
    </source>
</evidence>
<gene>
    <name evidence="12" type="ORF">LCGC14_2713710</name>
</gene>
<feature type="transmembrane region" description="Helical" evidence="11">
    <location>
        <begin position="117"/>
        <end position="139"/>
    </location>
</feature>
<sequence length="329" mass="36321">MNFIDLIVFFIYIIGIAIFGGSFFKKSRTSASYTVGNNNIPGWVVTMSIFATFVSSISYLALPGNAFQSNWNAFAFSLSLPIASVIAAKYFVPLYRRVNSPSAYTYMEQRFGPWARMYVSLCYLLTQLMRIGTILYLLALTLNAITGWNITIIIIFTGAVVALYSMLGGISAVLWTDAIQGIILIVGAIACVAYILFSMPEGPEQVFEIATENNKFSLGSFNASLASPTFWVVFVYGIFINLQNYGIDQNYVQRYMASKSEKEAKKSALIGGLLYVPISALFLFIGTSLFAYYDTVATLPLELQDLTKGDRVFPYFIVNVLPAGLSGLL</sequence>
<dbReference type="EMBL" id="LAZR01048689">
    <property type="protein sequence ID" value="KKK91365.1"/>
    <property type="molecule type" value="Genomic_DNA"/>
</dbReference>
<dbReference type="InterPro" id="IPR038377">
    <property type="entry name" value="Na/Glc_symporter_sf"/>
</dbReference>
<accession>A0A0F8ZZV8</accession>
<feature type="transmembrane region" description="Helical" evidence="11">
    <location>
        <begin position="44"/>
        <end position="62"/>
    </location>
</feature>
<dbReference type="GO" id="GO:0015293">
    <property type="term" value="F:symporter activity"/>
    <property type="evidence" value="ECO:0007669"/>
    <property type="project" value="TreeGrafter"/>
</dbReference>
<feature type="transmembrane region" description="Helical" evidence="11">
    <location>
        <begin position="6"/>
        <end position="24"/>
    </location>
</feature>
<keyword evidence="4" id="KW-1003">Cell membrane</keyword>
<dbReference type="InterPro" id="IPR001734">
    <property type="entry name" value="Na/solute_symporter"/>
</dbReference>
<comment type="caution">
    <text evidence="12">The sequence shown here is derived from an EMBL/GenBank/DDBJ whole genome shotgun (WGS) entry which is preliminary data.</text>
</comment>
<dbReference type="AlphaFoldDB" id="A0A0F8ZZV8"/>
<dbReference type="PANTHER" id="PTHR42985">
    <property type="entry name" value="SODIUM-COUPLED MONOCARBOXYLATE TRANSPORTER"/>
    <property type="match status" value="1"/>
</dbReference>
<keyword evidence="6 11" id="KW-1133">Transmembrane helix</keyword>
<evidence type="ECO:0000256" key="11">
    <source>
        <dbReference type="SAM" id="Phobius"/>
    </source>
</evidence>
<evidence type="ECO:0000256" key="9">
    <source>
        <dbReference type="ARBA" id="ARBA00023136"/>
    </source>
</evidence>
<evidence type="ECO:0000313" key="12">
    <source>
        <dbReference type="EMBL" id="KKK91365.1"/>
    </source>
</evidence>
<evidence type="ECO:0000256" key="1">
    <source>
        <dbReference type="ARBA" id="ARBA00004651"/>
    </source>
</evidence>
<name>A0A0F8ZZV8_9ZZZZ</name>
<keyword evidence="8" id="KW-0406">Ion transport</keyword>
<dbReference type="GO" id="GO:0006814">
    <property type="term" value="P:sodium ion transport"/>
    <property type="evidence" value="ECO:0007669"/>
    <property type="project" value="UniProtKB-KW"/>
</dbReference>
<evidence type="ECO:0000256" key="10">
    <source>
        <dbReference type="ARBA" id="ARBA00023201"/>
    </source>
</evidence>
<keyword evidence="5 11" id="KW-0812">Transmembrane</keyword>
<keyword evidence="10" id="KW-0739">Sodium transport</keyword>
<keyword evidence="7" id="KW-0915">Sodium</keyword>
<evidence type="ECO:0000256" key="8">
    <source>
        <dbReference type="ARBA" id="ARBA00023065"/>
    </source>
</evidence>